<dbReference type="GO" id="GO:0015074">
    <property type="term" value="P:DNA integration"/>
    <property type="evidence" value="ECO:0007669"/>
    <property type="project" value="UniProtKB-KW"/>
</dbReference>
<dbReference type="InterPro" id="IPR025166">
    <property type="entry name" value="Integrase_DNA_bind_dom"/>
</dbReference>
<evidence type="ECO:0000256" key="2">
    <source>
        <dbReference type="ARBA" id="ARBA00022908"/>
    </source>
</evidence>
<dbReference type="PANTHER" id="PTHR30629:SF2">
    <property type="entry name" value="PROPHAGE INTEGRASE INTS-RELATED"/>
    <property type="match status" value="1"/>
</dbReference>
<dbReference type="InterPro" id="IPR050808">
    <property type="entry name" value="Phage_Integrase"/>
</dbReference>
<keyword evidence="3 5" id="KW-0238">DNA-binding</keyword>
<dbReference type="InterPro" id="IPR002104">
    <property type="entry name" value="Integrase_catalytic"/>
</dbReference>
<comment type="similarity">
    <text evidence="1">Belongs to the 'phage' integrase family.</text>
</comment>
<evidence type="ECO:0000256" key="4">
    <source>
        <dbReference type="ARBA" id="ARBA00023172"/>
    </source>
</evidence>
<dbReference type="Pfam" id="PF00589">
    <property type="entry name" value="Phage_integrase"/>
    <property type="match status" value="1"/>
</dbReference>
<dbReference type="PANTHER" id="PTHR30629">
    <property type="entry name" value="PROPHAGE INTEGRASE"/>
    <property type="match status" value="1"/>
</dbReference>
<evidence type="ECO:0000256" key="1">
    <source>
        <dbReference type="ARBA" id="ARBA00008857"/>
    </source>
</evidence>
<evidence type="ECO:0000313" key="8">
    <source>
        <dbReference type="EMBL" id="MBB4860678.1"/>
    </source>
</evidence>
<dbReference type="GO" id="GO:0003677">
    <property type="term" value="F:DNA binding"/>
    <property type="evidence" value="ECO:0007669"/>
    <property type="project" value="UniProtKB-UniRule"/>
</dbReference>
<dbReference type="PROSITE" id="PS51898">
    <property type="entry name" value="TYR_RECOMBINASE"/>
    <property type="match status" value="1"/>
</dbReference>
<dbReference type="SUPFAM" id="SSF56349">
    <property type="entry name" value="DNA breaking-rejoining enzymes"/>
    <property type="match status" value="1"/>
</dbReference>
<evidence type="ECO:0000259" key="6">
    <source>
        <dbReference type="PROSITE" id="PS51898"/>
    </source>
</evidence>
<dbReference type="Pfam" id="PF13356">
    <property type="entry name" value="Arm-DNA-bind_3"/>
    <property type="match status" value="1"/>
</dbReference>
<dbReference type="InterPro" id="IPR038488">
    <property type="entry name" value="Integrase_DNA-bd_sf"/>
</dbReference>
<reference evidence="8 9" key="1">
    <citation type="submission" date="2020-08" db="EMBL/GenBank/DDBJ databases">
        <title>Functional genomics of gut bacteria from endangered species of beetles.</title>
        <authorList>
            <person name="Carlos-Shanley C."/>
        </authorList>
    </citation>
    <scope>NUCLEOTIDE SEQUENCE [LARGE SCALE GENOMIC DNA]</scope>
    <source>
        <strain evidence="8 9">S00245</strain>
    </source>
</reference>
<dbReference type="Gene3D" id="1.10.443.10">
    <property type="entry name" value="Intergrase catalytic core"/>
    <property type="match status" value="1"/>
</dbReference>
<evidence type="ECO:0000313" key="9">
    <source>
        <dbReference type="Proteomes" id="UP000555448"/>
    </source>
</evidence>
<proteinExistence type="inferred from homology"/>
<dbReference type="Pfam" id="PF22022">
    <property type="entry name" value="Phage_int_M"/>
    <property type="match status" value="1"/>
</dbReference>
<feature type="domain" description="Tyr recombinase" evidence="6">
    <location>
        <begin position="264"/>
        <end position="438"/>
    </location>
</feature>
<feature type="domain" description="Core-binding (CB)" evidence="7">
    <location>
        <begin position="155"/>
        <end position="235"/>
    </location>
</feature>
<evidence type="ECO:0000256" key="5">
    <source>
        <dbReference type="PROSITE-ProRule" id="PRU01248"/>
    </source>
</evidence>
<dbReference type="EMBL" id="JACHLR010000028">
    <property type="protein sequence ID" value="MBB4860678.1"/>
    <property type="molecule type" value="Genomic_DNA"/>
</dbReference>
<dbReference type="InterPro" id="IPR011010">
    <property type="entry name" value="DNA_brk_join_enz"/>
</dbReference>
<keyword evidence="4" id="KW-0233">DNA recombination</keyword>
<dbReference type="CDD" id="cd00801">
    <property type="entry name" value="INT_P4_C"/>
    <property type="match status" value="1"/>
</dbReference>
<dbReference type="Proteomes" id="UP000555448">
    <property type="component" value="Unassembled WGS sequence"/>
</dbReference>
<keyword evidence="2" id="KW-0229">DNA integration</keyword>
<organism evidence="8 9">
    <name type="scientific">Novosphingobium chloroacetimidivorans</name>
    <dbReference type="NCBI Taxonomy" id="1428314"/>
    <lineage>
        <taxon>Bacteria</taxon>
        <taxon>Pseudomonadati</taxon>
        <taxon>Pseudomonadota</taxon>
        <taxon>Alphaproteobacteria</taxon>
        <taxon>Sphingomonadales</taxon>
        <taxon>Sphingomonadaceae</taxon>
        <taxon>Novosphingobium</taxon>
    </lineage>
</organism>
<dbReference type="Gene3D" id="3.30.160.390">
    <property type="entry name" value="Integrase, DNA-binding domain"/>
    <property type="match status" value="1"/>
</dbReference>
<dbReference type="InterPro" id="IPR013762">
    <property type="entry name" value="Integrase-like_cat_sf"/>
</dbReference>
<comment type="caution">
    <text evidence="8">The sequence shown here is derived from an EMBL/GenBank/DDBJ whole genome shotgun (WGS) entry which is preliminary data.</text>
</comment>
<gene>
    <name evidence="8" type="ORF">HNO88_004022</name>
</gene>
<dbReference type="InterPro" id="IPR010998">
    <property type="entry name" value="Integrase_recombinase_N"/>
</dbReference>
<name>A0A7W7NXH5_9SPHN</name>
<dbReference type="Gene3D" id="1.10.150.130">
    <property type="match status" value="1"/>
</dbReference>
<keyword evidence="9" id="KW-1185">Reference proteome</keyword>
<dbReference type="InterPro" id="IPR053876">
    <property type="entry name" value="Phage_int_M"/>
</dbReference>
<protein>
    <submittedName>
        <fullName evidence="8">Integrase</fullName>
    </submittedName>
</protein>
<dbReference type="InterPro" id="IPR044068">
    <property type="entry name" value="CB"/>
</dbReference>
<dbReference type="AlphaFoldDB" id="A0A7W7NXH5"/>
<dbReference type="GO" id="GO:0006310">
    <property type="term" value="P:DNA recombination"/>
    <property type="evidence" value="ECO:0007669"/>
    <property type="project" value="UniProtKB-KW"/>
</dbReference>
<sequence length="462" mass="51642">MLSHGFCVHSRSPKIVESHANFTPKVMAGRTADRLLTAEIMPSHARNKLSDRQVKSEKKPGLYGDGGGLYLRIRPSGRSWIFIGTLKPKGQLKIKNTGKGDRIELGLGSAVDVGLAKARQRAAEIREMLLEGIDPRVERLKSKEQAKPVDDKPAVTFGAFAMELLDSIEDGFRNPKHRAQWRSTLKGHAKPLFEVPIAEVTTEQIVAVLEPIWLTKRETASRLRGRIERVLDAARVKGLREGDNPARGRGHLELLLPKSTKAVRHHPALPYKQVAAFIASLRQRAGMAARALEFTILTAARSGETRGMTWAEVNLEEKLWTVPASRMKAGAMHAVPLSDRAMAILNDLKNDDIKPHQFVFPAQRSGSLSDMTLSAVLKRMKHSDITVHGFRSTFRDWAGEETSFEREVIEMALAHTVASSVERAYRRGRALEKRRDLMTQWADYCFQEREAVKNSESLELAS</sequence>
<accession>A0A7W7NXH5</accession>
<evidence type="ECO:0000256" key="3">
    <source>
        <dbReference type="ARBA" id="ARBA00023125"/>
    </source>
</evidence>
<dbReference type="PROSITE" id="PS51900">
    <property type="entry name" value="CB"/>
    <property type="match status" value="1"/>
</dbReference>
<evidence type="ECO:0000259" key="7">
    <source>
        <dbReference type="PROSITE" id="PS51900"/>
    </source>
</evidence>